<dbReference type="InterPro" id="IPR014718">
    <property type="entry name" value="GH-type_carb-bd"/>
</dbReference>
<evidence type="ECO:0000256" key="3">
    <source>
        <dbReference type="ARBA" id="ARBA00022837"/>
    </source>
</evidence>
<dbReference type="CDD" id="cd01081">
    <property type="entry name" value="Aldose_epim"/>
    <property type="match status" value="1"/>
</dbReference>
<comment type="caution">
    <text evidence="4">The sequence shown here is derived from an EMBL/GenBank/DDBJ whole genome shotgun (WGS) entry which is preliminary data.</text>
</comment>
<comment type="cofactor">
    <cofactor evidence="1">
        <name>Ca(2+)</name>
        <dbReference type="ChEBI" id="CHEBI:29108"/>
    </cofactor>
</comment>
<evidence type="ECO:0000313" key="4">
    <source>
        <dbReference type="EMBL" id="MBC3845348.1"/>
    </source>
</evidence>
<dbReference type="RefSeq" id="WP_186844461.1">
    <property type="nucleotide sequence ID" value="NZ_JACOME010000001.1"/>
</dbReference>
<proteinExistence type="predicted"/>
<dbReference type="Proteomes" id="UP000607435">
    <property type="component" value="Unassembled WGS sequence"/>
</dbReference>
<keyword evidence="3" id="KW-0106">Calcium</keyword>
<gene>
    <name evidence="4" type="ORF">H6H04_03055</name>
</gene>
<dbReference type="InterPro" id="IPR008183">
    <property type="entry name" value="Aldose_1/G6P_1-epimerase"/>
</dbReference>
<dbReference type="PANTHER" id="PTHR10091:SF0">
    <property type="entry name" value="GALACTOSE MUTAROTASE"/>
    <property type="match status" value="1"/>
</dbReference>
<accession>A0ABR6XXW3</accession>
<evidence type="ECO:0000256" key="2">
    <source>
        <dbReference type="ARBA" id="ARBA00011245"/>
    </source>
</evidence>
<comment type="subunit">
    <text evidence="2">Monomer.</text>
</comment>
<dbReference type="SUPFAM" id="SSF74650">
    <property type="entry name" value="Galactose mutarotase-like"/>
    <property type="match status" value="1"/>
</dbReference>
<keyword evidence="5" id="KW-1185">Reference proteome</keyword>
<protein>
    <submittedName>
        <fullName evidence="4">Aldose 1-epimerase</fullName>
    </submittedName>
</protein>
<dbReference type="InterPro" id="IPR011013">
    <property type="entry name" value="Gal_mutarotase_sf_dom"/>
</dbReference>
<evidence type="ECO:0000313" key="5">
    <source>
        <dbReference type="Proteomes" id="UP000607435"/>
    </source>
</evidence>
<organism evidence="4 5">
    <name type="scientific">Winogradskyella echinorum</name>
    <dbReference type="NCBI Taxonomy" id="538189"/>
    <lineage>
        <taxon>Bacteria</taxon>
        <taxon>Pseudomonadati</taxon>
        <taxon>Bacteroidota</taxon>
        <taxon>Flavobacteriia</taxon>
        <taxon>Flavobacteriales</taxon>
        <taxon>Flavobacteriaceae</taxon>
        <taxon>Winogradskyella</taxon>
    </lineage>
</organism>
<dbReference type="Gene3D" id="2.70.98.10">
    <property type="match status" value="1"/>
</dbReference>
<dbReference type="EMBL" id="JACOME010000001">
    <property type="protein sequence ID" value="MBC3845348.1"/>
    <property type="molecule type" value="Genomic_DNA"/>
</dbReference>
<name>A0ABR6XXW3_9FLAO</name>
<evidence type="ECO:0000256" key="1">
    <source>
        <dbReference type="ARBA" id="ARBA00001913"/>
    </source>
</evidence>
<dbReference type="PANTHER" id="PTHR10091">
    <property type="entry name" value="ALDOSE-1-EPIMERASE"/>
    <property type="match status" value="1"/>
</dbReference>
<reference evidence="4 5" key="1">
    <citation type="submission" date="2020-08" db="EMBL/GenBank/DDBJ databases">
        <title>Winogradskyella ouciana sp. nov., isolated from the hadal seawater of the Mariana Trench.</title>
        <authorList>
            <person name="He X."/>
        </authorList>
    </citation>
    <scope>NUCLEOTIDE SEQUENCE [LARGE SCALE GENOMIC DNA]</scope>
    <source>
        <strain evidence="4 5">KCTC 22026</strain>
    </source>
</reference>
<dbReference type="Pfam" id="PF01263">
    <property type="entry name" value="Aldose_epim"/>
    <property type="match status" value="1"/>
</dbReference>
<sequence length="300" mass="34444">MYKIVEENTELDYVVLSNRDSSTTARVCLNEGGRITKLLVNSIKVISGTPSNYKKDYASAILFPFANRIKHGEYVFNNSKYKLVCNEEANKNAIHGLVYNKYFKVIDKDISTDFCSITLRYIEKDGCEGFPFKYSITVKYTLKEESLLLKITIKNDDDKSFPFTLGWHPYFLSSNLFNSKLSFSSNANYKSNKQGIVIGKEDLKEEMPMLLKNRKFDDAYVLQSDLVKFITPNYQLQLESSAEHNFLQIYTPDLSDRIAIEPMTGVSDSFNNNIGKQIICSNDDYSIEWQIKIITNTLNN</sequence>